<dbReference type="RefSeq" id="WP_269039754.1">
    <property type="nucleotide sequence ID" value="NZ_CP114040.1"/>
</dbReference>
<gene>
    <name evidence="1" type="ORF">O0S08_14665</name>
</gene>
<dbReference type="EMBL" id="CP114040">
    <property type="protein sequence ID" value="WAS97387.1"/>
    <property type="molecule type" value="Genomic_DNA"/>
</dbReference>
<dbReference type="SUPFAM" id="SSF48371">
    <property type="entry name" value="ARM repeat"/>
    <property type="match status" value="1"/>
</dbReference>
<name>A0ABY7HDN6_9BACT</name>
<reference evidence="1" key="1">
    <citation type="submission" date="2022-11" db="EMBL/GenBank/DDBJ databases">
        <title>Minimal conservation of predation-associated metabolite biosynthetic gene clusters underscores biosynthetic potential of Myxococcota including descriptions for ten novel species: Archangium lansinium sp. nov., Myxococcus landrumus sp. nov., Nannocystis bai.</title>
        <authorList>
            <person name="Ahearne A."/>
            <person name="Stevens C."/>
            <person name="Dowd S."/>
        </authorList>
    </citation>
    <scope>NUCLEOTIDE SEQUENCE</scope>
    <source>
        <strain evidence="1">Fl3</strain>
    </source>
</reference>
<dbReference type="InterPro" id="IPR011030">
    <property type="entry name" value="Lipovitellin_superhlx_dom"/>
</dbReference>
<dbReference type="Gene3D" id="1.25.10.20">
    <property type="entry name" value="Vitellinogen, superhelical"/>
    <property type="match status" value="1"/>
</dbReference>
<keyword evidence="2" id="KW-1185">Reference proteome</keyword>
<sequence length="660" mass="70396">MPLHDDRPPRRLALRTVTTLALVAGAAWAVQGVTRTLAPSSDDARALPGPQFGAALLGRLADEPRPPCRFAAGTRMAYDVVGETRVEIDFARVSDGVDAGANAQVEASPPEAHHVERRWHLDLLALAEEDGAGVLAARIADRGARVIGGEAPAAGSSPALSDIFLIRVDERCAIREFGWRSAGDLDAAREQQLLAGGLGFWAPADPTRAASYVGTNFDATGRYAARYHYEDGRLAGEAVSFSLGQAVARGATVGVEILGSEIAVELADDVWFASLSSQRELSFTLAGRSFGTHFRATRAQRAEPVPFAPQIDLADGGWSWGVLPARPRDASADFAEELRDLPLADALARYRERVAGGKLGEYGGLLRDWLRANPGRTGDVLALLRNGEFAGEQVARAGLFWALGAANTAEARAALVGVLREWPDTAHQIAAAQALAMVERPTAEMIEVVAQSAGRDDLHAVERGAMALALGALAQRSEAHSPEIAAQARAEIRGWLRGTADEAQLGHALLAAGNAGHEELAADIRPYLDHDSATLRRHATHALRNMSPETAYPRLEERLGDADRTVRTSALETAATLARRTDQAPSAAMIDLAGARLTHSHQAEERAAVSLLGEAARRGDARADALLRGHLEAQLADPVRDPQRLATLARNTPARWQAER</sequence>
<evidence type="ECO:0000313" key="2">
    <source>
        <dbReference type="Proteomes" id="UP001164459"/>
    </source>
</evidence>
<protein>
    <submittedName>
        <fullName evidence="1">HEAT repeat domain-containing protein</fullName>
    </submittedName>
</protein>
<dbReference type="Proteomes" id="UP001164459">
    <property type="component" value="Chromosome"/>
</dbReference>
<dbReference type="InterPro" id="IPR016024">
    <property type="entry name" value="ARM-type_fold"/>
</dbReference>
<accession>A0ABY7HDN6</accession>
<dbReference type="Pfam" id="PF13646">
    <property type="entry name" value="HEAT_2"/>
    <property type="match status" value="1"/>
</dbReference>
<organism evidence="1 2">
    <name type="scientific">Nannocystis punicea</name>
    <dbReference type="NCBI Taxonomy" id="2995304"/>
    <lineage>
        <taxon>Bacteria</taxon>
        <taxon>Pseudomonadati</taxon>
        <taxon>Myxococcota</taxon>
        <taxon>Polyangia</taxon>
        <taxon>Nannocystales</taxon>
        <taxon>Nannocystaceae</taxon>
        <taxon>Nannocystis</taxon>
    </lineage>
</organism>
<evidence type="ECO:0000313" key="1">
    <source>
        <dbReference type="EMBL" id="WAS97387.1"/>
    </source>
</evidence>
<proteinExistence type="predicted"/>